<name>A0A850Q1X4_9RHOB</name>
<keyword evidence="1" id="KW-0812">Transmembrane</keyword>
<dbReference type="RefSeq" id="WP_177157060.1">
    <property type="nucleotide sequence ID" value="NZ_JABCJE010000002.1"/>
</dbReference>
<keyword evidence="1" id="KW-0472">Membrane</keyword>
<reference evidence="2 3" key="1">
    <citation type="submission" date="2020-04" db="EMBL/GenBank/DDBJ databases">
        <title>Donghicola sp., a member of the Rhodobacteraceae family isolated from mangrove forest in Thailand.</title>
        <authorList>
            <person name="Charoenyingcharoen P."/>
            <person name="Yukphan P."/>
        </authorList>
    </citation>
    <scope>NUCLEOTIDE SEQUENCE [LARGE SCALE GENOMIC DNA]</scope>
    <source>
        <strain evidence="2 3">B5-SW-15</strain>
    </source>
</reference>
<feature type="transmembrane region" description="Helical" evidence="1">
    <location>
        <begin position="20"/>
        <end position="41"/>
    </location>
</feature>
<feature type="transmembrane region" description="Helical" evidence="1">
    <location>
        <begin position="74"/>
        <end position="97"/>
    </location>
</feature>
<organism evidence="2 3">
    <name type="scientific">Donghicola mangrovi</name>
    <dbReference type="NCBI Taxonomy" id="2729614"/>
    <lineage>
        <taxon>Bacteria</taxon>
        <taxon>Pseudomonadati</taxon>
        <taxon>Pseudomonadota</taxon>
        <taxon>Alphaproteobacteria</taxon>
        <taxon>Rhodobacterales</taxon>
        <taxon>Roseobacteraceae</taxon>
        <taxon>Donghicola</taxon>
    </lineage>
</organism>
<feature type="transmembrane region" description="Helical" evidence="1">
    <location>
        <begin position="118"/>
        <end position="138"/>
    </location>
</feature>
<feature type="transmembrane region" description="Helical" evidence="1">
    <location>
        <begin position="158"/>
        <end position="177"/>
    </location>
</feature>
<comment type="caution">
    <text evidence="2">The sequence shown here is derived from an EMBL/GenBank/DDBJ whole genome shotgun (WGS) entry which is preliminary data.</text>
</comment>
<evidence type="ECO:0000313" key="3">
    <source>
        <dbReference type="Proteomes" id="UP000592216"/>
    </source>
</evidence>
<dbReference type="AlphaFoldDB" id="A0A850Q1X4"/>
<accession>A0A850Q1X4</accession>
<gene>
    <name evidence="2" type="ORF">HJ536_06285</name>
</gene>
<proteinExistence type="predicted"/>
<dbReference type="EMBL" id="JABCJE010000002">
    <property type="protein sequence ID" value="NVO22964.1"/>
    <property type="molecule type" value="Genomic_DNA"/>
</dbReference>
<evidence type="ECO:0000256" key="1">
    <source>
        <dbReference type="SAM" id="Phobius"/>
    </source>
</evidence>
<protein>
    <submittedName>
        <fullName evidence="2">Uncharacterized protein</fullName>
    </submittedName>
</protein>
<dbReference type="Proteomes" id="UP000592216">
    <property type="component" value="Unassembled WGS sequence"/>
</dbReference>
<keyword evidence="1" id="KW-1133">Transmembrane helix</keyword>
<evidence type="ECO:0000313" key="2">
    <source>
        <dbReference type="EMBL" id="NVO22964.1"/>
    </source>
</evidence>
<sequence length="197" mass="22665">MTPNSPGAPAPQNETKEYEVFNFWFFPLMVTCYGAVSYGFALGFPDSMLRYAVGAPWLFPMLSGYEAFDPIHTISYVATVLSHIILTPLFLWMNAHYYAKTVAFPKMCRRLTKDSKRVVTPMIVMLLLFNGVFFFFPSKAIGWGNPSEYFLLWPFRPAFAGIFGGCNVVFIFTLLVYRWKRWLTKNGDTRYFADDQA</sequence>